<dbReference type="GO" id="GO:0005829">
    <property type="term" value="C:cytosol"/>
    <property type="evidence" value="ECO:0007669"/>
    <property type="project" value="GOC"/>
</dbReference>
<feature type="domain" description="DOP1-like C-terminal" evidence="11">
    <location>
        <begin position="1590"/>
        <end position="1832"/>
    </location>
</feature>
<evidence type="ECO:0000259" key="10">
    <source>
        <dbReference type="Pfam" id="PF24597"/>
    </source>
</evidence>
<evidence type="ECO:0000259" key="9">
    <source>
        <dbReference type="Pfam" id="PF04118"/>
    </source>
</evidence>
<dbReference type="GO" id="GO:0000139">
    <property type="term" value="C:Golgi membrane"/>
    <property type="evidence" value="ECO:0007669"/>
    <property type="project" value="UniProtKB-SubCell"/>
</dbReference>
<comment type="similarity">
    <text evidence="6">Belongs to the DOP1 family.</text>
</comment>
<dbReference type="GeneTree" id="ENSGT00390000016421"/>
<dbReference type="GO" id="GO:0005768">
    <property type="term" value="C:endosome"/>
    <property type="evidence" value="ECO:0007669"/>
    <property type="project" value="TreeGrafter"/>
</dbReference>
<dbReference type="PANTHER" id="PTHR14042:SF23">
    <property type="entry name" value="PROTEIN DOPEY-2"/>
    <property type="match status" value="1"/>
</dbReference>
<organism evidence="13 14">
    <name type="scientific">Oreochromis niloticus</name>
    <name type="common">Nile tilapia</name>
    <name type="synonym">Tilapia nilotica</name>
    <dbReference type="NCBI Taxonomy" id="8128"/>
    <lineage>
        <taxon>Eukaryota</taxon>
        <taxon>Metazoa</taxon>
        <taxon>Chordata</taxon>
        <taxon>Craniata</taxon>
        <taxon>Vertebrata</taxon>
        <taxon>Euteleostomi</taxon>
        <taxon>Actinopterygii</taxon>
        <taxon>Neopterygii</taxon>
        <taxon>Teleostei</taxon>
        <taxon>Neoteleostei</taxon>
        <taxon>Acanthomorphata</taxon>
        <taxon>Ovalentaria</taxon>
        <taxon>Cichlomorphae</taxon>
        <taxon>Cichliformes</taxon>
        <taxon>Cichlidae</taxon>
        <taxon>African cichlids</taxon>
        <taxon>Pseudocrenilabrinae</taxon>
        <taxon>Oreochromini</taxon>
        <taxon>Oreochromis</taxon>
    </lineage>
</organism>
<evidence type="ECO:0000256" key="3">
    <source>
        <dbReference type="ARBA" id="ARBA00022927"/>
    </source>
</evidence>
<evidence type="ECO:0000256" key="5">
    <source>
        <dbReference type="ARBA" id="ARBA00023136"/>
    </source>
</evidence>
<keyword evidence="4" id="KW-0333">Golgi apparatus</keyword>
<feature type="domain" description="DOP1-like TPR" evidence="12">
    <location>
        <begin position="1079"/>
        <end position="1437"/>
    </location>
</feature>
<comment type="subcellular location">
    <subcellularLocation>
        <location evidence="1">Golgi apparatus membrane</location>
        <topology evidence="1">Peripheral membrane protein</topology>
    </subcellularLocation>
</comment>
<evidence type="ECO:0000313" key="14">
    <source>
        <dbReference type="Proteomes" id="UP000005207"/>
    </source>
</evidence>
<keyword evidence="14" id="KW-1185">Reference proteome</keyword>
<feature type="domain" description="DOP1 N-terminal" evidence="9">
    <location>
        <begin position="12"/>
        <end position="291"/>
    </location>
</feature>
<dbReference type="Pfam" id="PF24597">
    <property type="entry name" value="TPR_DOP1_M"/>
    <property type="match status" value="1"/>
</dbReference>
<dbReference type="Pfam" id="PF24601">
    <property type="entry name" value="TPR_DOP1"/>
    <property type="match status" value="1"/>
</dbReference>
<keyword evidence="8" id="KW-1133">Transmembrane helix</keyword>
<keyword evidence="5 8" id="KW-0472">Membrane</keyword>
<dbReference type="PANTHER" id="PTHR14042">
    <property type="entry name" value="DOPEY-RELATED"/>
    <property type="match status" value="1"/>
</dbReference>
<keyword evidence="2" id="KW-0813">Transport</keyword>
<feature type="region of interest" description="Disordered" evidence="7">
    <location>
        <begin position="958"/>
        <end position="1028"/>
    </location>
</feature>
<evidence type="ECO:0000256" key="6">
    <source>
        <dbReference type="ARBA" id="ARBA00046326"/>
    </source>
</evidence>
<evidence type="ECO:0000256" key="7">
    <source>
        <dbReference type="SAM" id="MobiDB-lite"/>
    </source>
</evidence>
<evidence type="ECO:0000313" key="13">
    <source>
        <dbReference type="Ensembl" id="ENSONIP00000042705.1"/>
    </source>
</evidence>
<evidence type="ECO:0000256" key="4">
    <source>
        <dbReference type="ARBA" id="ARBA00023034"/>
    </source>
</evidence>
<gene>
    <name evidence="13" type="primary">DOP1B</name>
    <name evidence="13" type="synonym">dop1b</name>
</gene>
<keyword evidence="8" id="KW-0812">Transmembrane</keyword>
<dbReference type="GO" id="GO:0006895">
    <property type="term" value="P:Golgi to endosome transport"/>
    <property type="evidence" value="ECO:0007669"/>
    <property type="project" value="InterPro"/>
</dbReference>
<evidence type="ECO:0000259" key="12">
    <source>
        <dbReference type="Pfam" id="PF24601"/>
    </source>
</evidence>
<dbReference type="InterPro" id="IPR007249">
    <property type="entry name" value="DOP1_N"/>
</dbReference>
<dbReference type="GO" id="GO:0015031">
    <property type="term" value="P:protein transport"/>
    <property type="evidence" value="ECO:0007669"/>
    <property type="project" value="UniProtKB-KW"/>
</dbReference>
<reference evidence="13" key="1">
    <citation type="submission" date="2025-08" db="UniProtKB">
        <authorList>
            <consortium name="Ensembl"/>
        </authorList>
    </citation>
    <scope>IDENTIFICATION</scope>
</reference>
<feature type="compositionally biased region" description="Acidic residues" evidence="7">
    <location>
        <begin position="979"/>
        <end position="996"/>
    </location>
</feature>
<dbReference type="InterPro" id="IPR040314">
    <property type="entry name" value="DOP1"/>
</dbReference>
<dbReference type="Proteomes" id="UP000005207">
    <property type="component" value="Unplaced"/>
</dbReference>
<feature type="region of interest" description="Disordered" evidence="7">
    <location>
        <begin position="590"/>
        <end position="626"/>
    </location>
</feature>
<feature type="domain" description="DOP1-like middle TPR" evidence="10">
    <location>
        <begin position="314"/>
        <end position="525"/>
    </location>
</feature>
<dbReference type="Pfam" id="PF04118">
    <property type="entry name" value="Dopey_N"/>
    <property type="match status" value="1"/>
</dbReference>
<evidence type="ECO:0000256" key="2">
    <source>
        <dbReference type="ARBA" id="ARBA00022448"/>
    </source>
</evidence>
<evidence type="ECO:0000259" key="11">
    <source>
        <dbReference type="Pfam" id="PF24598"/>
    </source>
</evidence>
<reference evidence="13" key="2">
    <citation type="submission" date="2025-09" db="UniProtKB">
        <authorList>
            <consortium name="Ensembl"/>
        </authorList>
    </citation>
    <scope>IDENTIFICATION</scope>
</reference>
<proteinExistence type="inferred from homology"/>
<dbReference type="InterPro" id="IPR056458">
    <property type="entry name" value="TPR_DOP1_M"/>
</dbReference>
<dbReference type="GO" id="GO:0005802">
    <property type="term" value="C:trans-Golgi network"/>
    <property type="evidence" value="ECO:0007669"/>
    <property type="project" value="TreeGrafter"/>
</dbReference>
<feature type="transmembrane region" description="Helical" evidence="8">
    <location>
        <begin position="247"/>
        <end position="273"/>
    </location>
</feature>
<keyword evidence="3" id="KW-0653">Protein transport</keyword>
<dbReference type="InterPro" id="IPR056457">
    <property type="entry name" value="DOP1_C"/>
</dbReference>
<sequence length="1950" mass="218655">MDPEELELQNDYRYRSYAAVIEKALRNFESSSEWADLISSLGKLNKALQTNLRYSLLPKRLIIGKRLAQCLHPALPSGVHLKALETYEVIFKIIGTKWLAKDLFIYSSGLFPLLAHAAMAVKPVLLTLYERYYLPLQKALLPSLQAFVTGLLPGLEEGLEVYDRTDALLVKLSLLVGQQVFYGALWGSMLVTPMVRLPASVFIVTHFDRMASLSQQAYMLGYDQRVVSLCLSLQDSNALVQRNTLEILLYFFPFATCLVDMITVVSAASLTLLRRDMSLNRRLYAWLLGTDIKGGMVAPHPELSTTMEEHTAFYFSTYSRDFLVKALINILKQKDVNSDPENVTSYLRPFRIIISLLDKPEIGPPVLSRVLLEVVRAFYSYCREMLGEETITSSGLSGSQLASKIKENKNASEIIKTVNMLVSSMNSEYLWEYMTRRFCDRSHPAPSVSEMSNLIIFLLDVLPLELHADIQSHYLPEMLGTMLRTLCSHIDAVCLEDVTQGLRACFKVLSKIQMPVAYMDVEAAAQAEETELQSLKEESAETQVWDPRYLEDVRGPIEEPHPDLRASSVDQKSLLVNVGGREIKDKLTELFTPNKRKSRSSSDTRVTAASAEKKRDHGHSGQLDWSAGYMPRSKAEISEACRQAFIATCHLLLECTTFPIYLSEEETLALHTDMFGNTGHLPVWLRSLMTLCCLSRDYNIQHTAVASLLELINHSQSLALVIQDKQRRYQSSESNPLSGRLQMVTVPPIYPALLRTIEEGTDFYQRVSRVLWSQLDTERREQHISCVELFYRLHCLAPSASICEDIICQALLHKDKAVRLEALHRFTVLWHLTREIQTNRTMSLSRSFDRSLCVVVDSLCCTDGSISAAAQCWLVRALSLSDVIRILEPILLLLLHPSTQRCSIQSIKQNVTAGNLKILNSRSRSSSKTSGSADTMATEVTTLNVLNIVDRESLWAELDSSPDPAKPPDSLVASRSESEETEEGEEEDGEEQEEAESEHTESADTSGAQVSTENTSSSSTPYPSIEEGGMVNGLRRVESGHTQASDSLSSEDEEDLELEAMAKSRLLKQEREKREAIDSLFRHVLLYPVAGGWRHLLQGLGLLDSLMRSSAECPLVDALSFTSLDTSSAAHLNLVSNLLQRHQQAQDGKNFYGCLLSPSSTPSAPPSLLIELLVSLCLRFLRSHYPSYLSLSPLDLQGNREVQVKSVAVLTRIVNQLCCTARGQDASNMESIRRLLSDCKVQQYALLTLSASMYISQRGTDKGQSKGVELLEEQGGLSEESLVNLGTGSGQEQYPLQMELLNLLQALIVLEYHVCTPLAREWQTAVLFQQSIKAAQYVQSHPITAQGMFVSAAARALQPQYGYAMHPHWVSLLCSSLPYLGRSLGIIVTPLISQICRNLDELVKLYDLSGRKENIAPDYPLTLLEGLTTITHYCLLDNKRFLLPLTGQYGVQVMASLGVVWSNRKSKRRHKNKVRPAVCVETMKGRSYPSRSVAASHSVLLQVLPVASESRQTIVEMVKSLSTLHTDTVLHLVKEVVKKPHQIKGEQVQKHRFMERRLRFENIAPLLSLLRESVQLNLAPPGHFLLLGILNDFVNRLPNLDNKKDTRDLQEVTQRILEAVGGIAGSSLEQTSWLSRSLEVKVQPQVCPEADEPDDASTMVSSSAPSVYSVQALVLLAEVLAPLLDMVYRSDEKEKAVPLISRLMYYVFPYLKNHSAYNMPSFEAGAQLLSSLSGYAYTKRAWKKEVFELFMDPLFFTMDASCAHSWKSIIDHLLTHEKTMFKDLMSMQSSSLKLFANADQKPMLLKRQAFAMFSGELDQYHLYLPLIQASISCLSLLAKVVRGTLDRNGQVNFSQAELDMYLSACKFLDTSLAFPPERIPLFQMYRWAFVPEVDVNRYSGPENTLIEGEKECIPHIVRVLEGIQQRYGVRTVNVSPNSSVLNFLESNTHN</sequence>
<evidence type="ECO:0000256" key="8">
    <source>
        <dbReference type="SAM" id="Phobius"/>
    </source>
</evidence>
<accession>A0A669C3L6</accession>
<name>A0A669C3L6_ORENI</name>
<evidence type="ECO:0000256" key="1">
    <source>
        <dbReference type="ARBA" id="ARBA00004395"/>
    </source>
</evidence>
<dbReference type="Ensembl" id="ENSONIT00000085507.1">
    <property type="protein sequence ID" value="ENSONIP00000042705.1"/>
    <property type="gene ID" value="ENSONIG00000015987.2"/>
</dbReference>
<dbReference type="Pfam" id="PF24598">
    <property type="entry name" value="DOP1_C"/>
    <property type="match status" value="1"/>
</dbReference>
<dbReference type="InterPro" id="IPR056459">
    <property type="entry name" value="TPR_DOP1"/>
</dbReference>
<feature type="compositionally biased region" description="Polar residues" evidence="7">
    <location>
        <begin position="1007"/>
        <end position="1022"/>
    </location>
</feature>
<protein>
    <submittedName>
        <fullName evidence="13">DOP1 leucine zipper like protein B</fullName>
    </submittedName>
</protein>
<feature type="transmembrane region" description="Helical" evidence="8">
    <location>
        <begin position="180"/>
        <end position="204"/>
    </location>
</feature>